<proteinExistence type="predicted"/>
<protein>
    <submittedName>
        <fullName evidence="1">Uncharacterized protein</fullName>
    </submittedName>
</protein>
<evidence type="ECO:0000313" key="1">
    <source>
        <dbReference type="EMBL" id="JAD46491.1"/>
    </source>
</evidence>
<accession>A0A0A9A5X2</accession>
<name>A0A0A9A5X2_ARUDO</name>
<dbReference type="AlphaFoldDB" id="A0A0A9A5X2"/>
<reference evidence="1" key="2">
    <citation type="journal article" date="2015" name="Data Brief">
        <title>Shoot transcriptome of the giant reed, Arundo donax.</title>
        <authorList>
            <person name="Barrero R.A."/>
            <person name="Guerrero F.D."/>
            <person name="Moolhuijzen P."/>
            <person name="Goolsby J.A."/>
            <person name="Tidwell J."/>
            <person name="Bellgard S.E."/>
            <person name="Bellgard M.I."/>
        </authorList>
    </citation>
    <scope>NUCLEOTIDE SEQUENCE</scope>
    <source>
        <tissue evidence="1">Shoot tissue taken approximately 20 cm above the soil surface</tissue>
    </source>
</reference>
<dbReference type="EMBL" id="GBRH01251404">
    <property type="protein sequence ID" value="JAD46491.1"/>
    <property type="molecule type" value="Transcribed_RNA"/>
</dbReference>
<organism evidence="1">
    <name type="scientific">Arundo donax</name>
    <name type="common">Giant reed</name>
    <name type="synonym">Donax arundinaceus</name>
    <dbReference type="NCBI Taxonomy" id="35708"/>
    <lineage>
        <taxon>Eukaryota</taxon>
        <taxon>Viridiplantae</taxon>
        <taxon>Streptophyta</taxon>
        <taxon>Embryophyta</taxon>
        <taxon>Tracheophyta</taxon>
        <taxon>Spermatophyta</taxon>
        <taxon>Magnoliopsida</taxon>
        <taxon>Liliopsida</taxon>
        <taxon>Poales</taxon>
        <taxon>Poaceae</taxon>
        <taxon>PACMAD clade</taxon>
        <taxon>Arundinoideae</taxon>
        <taxon>Arundineae</taxon>
        <taxon>Arundo</taxon>
    </lineage>
</organism>
<reference evidence="1" key="1">
    <citation type="submission" date="2014-09" db="EMBL/GenBank/DDBJ databases">
        <authorList>
            <person name="Magalhaes I.L.F."/>
            <person name="Oliveira U."/>
            <person name="Santos F.R."/>
            <person name="Vidigal T.H.D.A."/>
            <person name="Brescovit A.D."/>
            <person name="Santos A.J."/>
        </authorList>
    </citation>
    <scope>NUCLEOTIDE SEQUENCE</scope>
    <source>
        <tissue evidence="1">Shoot tissue taken approximately 20 cm above the soil surface</tissue>
    </source>
</reference>
<sequence>MSYKPTNLNNHRFYHWYSMRLLSIARTIHSFYNMLNRTF</sequence>